<organism evidence="1 2">
    <name type="scientific">Haliangium ochraceum (strain DSM 14365 / JCM 11303 / SMP-2)</name>
    <dbReference type="NCBI Taxonomy" id="502025"/>
    <lineage>
        <taxon>Bacteria</taxon>
        <taxon>Pseudomonadati</taxon>
        <taxon>Myxococcota</taxon>
        <taxon>Polyangia</taxon>
        <taxon>Haliangiales</taxon>
        <taxon>Kofleriaceae</taxon>
        <taxon>Haliangium</taxon>
    </lineage>
</organism>
<name>D0LJU1_HALO1</name>
<gene>
    <name evidence="1" type="ordered locus">Hoch_5973</name>
</gene>
<accession>D0LJU1</accession>
<evidence type="ECO:0000313" key="1">
    <source>
        <dbReference type="EMBL" id="ACY18448.1"/>
    </source>
</evidence>
<dbReference type="AlphaFoldDB" id="D0LJU1"/>
<keyword evidence="2" id="KW-1185">Reference proteome</keyword>
<dbReference type="Proteomes" id="UP000001880">
    <property type="component" value="Chromosome"/>
</dbReference>
<dbReference type="HOGENOM" id="CLU_2219443_0_0_7"/>
<sequence length="106" mass="11879">MRTLVVALVEKGAMQPAASLVAHMLMRFPLRAPVLRSVSDLVVMAACERELAAVFDEIGSALRRHYEFTPAQLSDWGQRLARGCRRQGHIRAGAFLDRVWAVRLVH</sequence>
<reference evidence="1 2" key="1">
    <citation type="journal article" date="2010" name="Stand. Genomic Sci.">
        <title>Complete genome sequence of Haliangium ochraceum type strain (SMP-2).</title>
        <authorList>
            <consortium name="US DOE Joint Genome Institute (JGI-PGF)"/>
            <person name="Ivanova N."/>
            <person name="Daum C."/>
            <person name="Lang E."/>
            <person name="Abt B."/>
            <person name="Kopitz M."/>
            <person name="Saunders E."/>
            <person name="Lapidus A."/>
            <person name="Lucas S."/>
            <person name="Glavina Del Rio T."/>
            <person name="Nolan M."/>
            <person name="Tice H."/>
            <person name="Copeland A."/>
            <person name="Cheng J.F."/>
            <person name="Chen F."/>
            <person name="Bruce D."/>
            <person name="Goodwin L."/>
            <person name="Pitluck S."/>
            <person name="Mavromatis K."/>
            <person name="Pati A."/>
            <person name="Mikhailova N."/>
            <person name="Chen A."/>
            <person name="Palaniappan K."/>
            <person name="Land M."/>
            <person name="Hauser L."/>
            <person name="Chang Y.J."/>
            <person name="Jeffries C.D."/>
            <person name="Detter J.C."/>
            <person name="Brettin T."/>
            <person name="Rohde M."/>
            <person name="Goker M."/>
            <person name="Bristow J."/>
            <person name="Markowitz V."/>
            <person name="Eisen J.A."/>
            <person name="Hugenholtz P."/>
            <person name="Kyrpides N.C."/>
            <person name="Klenk H.P."/>
        </authorList>
    </citation>
    <scope>NUCLEOTIDE SEQUENCE [LARGE SCALE GENOMIC DNA]</scope>
    <source>
        <strain evidence="2">DSM 14365 / CIP 107738 / JCM 11303 / AJ 13395 / SMP-2</strain>
    </source>
</reference>
<proteinExistence type="predicted"/>
<dbReference type="EMBL" id="CP001804">
    <property type="protein sequence ID" value="ACY18448.1"/>
    <property type="molecule type" value="Genomic_DNA"/>
</dbReference>
<protein>
    <submittedName>
        <fullName evidence="1">Uncharacterized protein</fullName>
    </submittedName>
</protein>
<evidence type="ECO:0000313" key="2">
    <source>
        <dbReference type="Proteomes" id="UP000001880"/>
    </source>
</evidence>
<dbReference type="KEGG" id="hoh:Hoch_5973"/>